<dbReference type="Gene3D" id="3.40.225.10">
    <property type="entry name" value="Class II aldolase/adducin N-terminal domain"/>
    <property type="match status" value="1"/>
</dbReference>
<dbReference type="SMART" id="SM01007">
    <property type="entry name" value="Aldolase_II"/>
    <property type="match status" value="1"/>
</dbReference>
<dbReference type="InterPro" id="IPR036409">
    <property type="entry name" value="Aldolase_II/adducin_N_sf"/>
</dbReference>
<organism evidence="5 6">
    <name type="scientific">Pseudonocardia xishanensis</name>
    <dbReference type="NCBI Taxonomy" id="630995"/>
    <lineage>
        <taxon>Bacteria</taxon>
        <taxon>Bacillati</taxon>
        <taxon>Actinomycetota</taxon>
        <taxon>Actinomycetes</taxon>
        <taxon>Pseudonocardiales</taxon>
        <taxon>Pseudonocardiaceae</taxon>
        <taxon>Pseudonocardia</taxon>
    </lineage>
</organism>
<evidence type="ECO:0000256" key="3">
    <source>
        <dbReference type="SAM" id="MobiDB-lite"/>
    </source>
</evidence>
<evidence type="ECO:0000256" key="1">
    <source>
        <dbReference type="ARBA" id="ARBA00022723"/>
    </source>
</evidence>
<feature type="compositionally biased region" description="Polar residues" evidence="3">
    <location>
        <begin position="8"/>
        <end position="21"/>
    </location>
</feature>
<dbReference type="Pfam" id="PF00596">
    <property type="entry name" value="Aldolase_II"/>
    <property type="match status" value="1"/>
</dbReference>
<keyword evidence="2" id="KW-0456">Lyase</keyword>
<dbReference type="InterPro" id="IPR050197">
    <property type="entry name" value="Aldolase_class_II_sugar_metab"/>
</dbReference>
<reference evidence="6" key="1">
    <citation type="journal article" date="2019" name="Int. J. Syst. Evol. Microbiol.">
        <title>The Global Catalogue of Microorganisms (GCM) 10K type strain sequencing project: providing services to taxonomists for standard genome sequencing and annotation.</title>
        <authorList>
            <consortium name="The Broad Institute Genomics Platform"/>
            <consortium name="The Broad Institute Genome Sequencing Center for Infectious Disease"/>
            <person name="Wu L."/>
            <person name="Ma J."/>
        </authorList>
    </citation>
    <scope>NUCLEOTIDE SEQUENCE [LARGE SCALE GENOMIC DNA]</scope>
    <source>
        <strain evidence="6">JCM 17906</strain>
    </source>
</reference>
<name>A0ABP8S3U5_9PSEU</name>
<evidence type="ECO:0000313" key="5">
    <source>
        <dbReference type="EMBL" id="GAA4560613.1"/>
    </source>
</evidence>
<dbReference type="RefSeq" id="WP_345428661.1">
    <property type="nucleotide sequence ID" value="NZ_BAABGT010000123.1"/>
</dbReference>
<evidence type="ECO:0000313" key="6">
    <source>
        <dbReference type="Proteomes" id="UP001501598"/>
    </source>
</evidence>
<accession>A0ABP8S3U5</accession>
<comment type="caution">
    <text evidence="5">The sequence shown here is derived from an EMBL/GenBank/DDBJ whole genome shotgun (WGS) entry which is preliminary data.</text>
</comment>
<keyword evidence="1" id="KW-0479">Metal-binding</keyword>
<protein>
    <submittedName>
        <fullName evidence="5">Class II aldolase/adducin family protein</fullName>
    </submittedName>
</protein>
<dbReference type="PANTHER" id="PTHR22789:SF0">
    <property type="entry name" value="3-OXO-TETRONATE 4-PHOSPHATE DECARBOXYLASE-RELATED"/>
    <property type="match status" value="1"/>
</dbReference>
<proteinExistence type="predicted"/>
<dbReference type="PANTHER" id="PTHR22789">
    <property type="entry name" value="FUCULOSE PHOSPHATE ALDOLASE"/>
    <property type="match status" value="1"/>
</dbReference>
<evidence type="ECO:0000259" key="4">
    <source>
        <dbReference type="SMART" id="SM01007"/>
    </source>
</evidence>
<dbReference type="SUPFAM" id="SSF53639">
    <property type="entry name" value="AraD/HMP-PK domain-like"/>
    <property type="match status" value="1"/>
</dbReference>
<keyword evidence="6" id="KW-1185">Reference proteome</keyword>
<feature type="domain" description="Class II aldolase/adducin N-terminal" evidence="4">
    <location>
        <begin position="26"/>
        <end position="198"/>
    </location>
</feature>
<dbReference type="Proteomes" id="UP001501598">
    <property type="component" value="Unassembled WGS sequence"/>
</dbReference>
<gene>
    <name evidence="5" type="ORF">GCM10023175_70970</name>
</gene>
<feature type="region of interest" description="Disordered" evidence="3">
    <location>
        <begin position="1"/>
        <end position="21"/>
    </location>
</feature>
<sequence>MNDPGSASRAQRSPRAETSSLAAAKQAVVDLGRRLAADGLVVGTAGNVSVRTGELVAVSPSGMPYRDITTEDVAVLGLDGTDLGGGRPSSEAPLHLAVYASTDAAAVVHHHGLHSAAVSTVCDVLPAVHYYVMKLGGPPRVAPYATYGTPELAASVEAALAGRTAALMQSHGAVAYGASPDEAYDRAELVEWLCAMWAAAVRLGDPRVLDDAELAAVVRRMGES</sequence>
<dbReference type="EMBL" id="BAABGT010000123">
    <property type="protein sequence ID" value="GAA4560613.1"/>
    <property type="molecule type" value="Genomic_DNA"/>
</dbReference>
<evidence type="ECO:0000256" key="2">
    <source>
        <dbReference type="ARBA" id="ARBA00023239"/>
    </source>
</evidence>
<dbReference type="InterPro" id="IPR001303">
    <property type="entry name" value="Aldolase_II/adducin_N"/>
</dbReference>